<feature type="transmembrane region" description="Helical" evidence="8">
    <location>
        <begin position="861"/>
        <end position="880"/>
    </location>
</feature>
<feature type="transmembrane region" description="Helical" evidence="8">
    <location>
        <begin position="337"/>
        <end position="353"/>
    </location>
</feature>
<keyword evidence="4" id="KW-1003">Cell membrane</keyword>
<reference evidence="9 10" key="1">
    <citation type="submission" date="2016-10" db="EMBL/GenBank/DDBJ databases">
        <authorList>
            <person name="de Groot N.N."/>
        </authorList>
    </citation>
    <scope>NUCLEOTIDE SEQUENCE [LARGE SCALE GENOMIC DNA]</scope>
    <source>
        <strain evidence="9 10">Nv1</strain>
    </source>
</reference>
<evidence type="ECO:0000313" key="9">
    <source>
        <dbReference type="EMBL" id="SEL22641.1"/>
    </source>
</evidence>
<protein>
    <submittedName>
        <fullName evidence="9">Cobalt-zinc-cadmium resistance protein CzcA</fullName>
    </submittedName>
</protein>
<keyword evidence="7 8" id="KW-0472">Membrane</keyword>
<dbReference type="InterPro" id="IPR001036">
    <property type="entry name" value="Acrflvin-R"/>
</dbReference>
<sequence length="1026" mass="112812">MISRLIAFCLQQRLLIISTSIVLAVIGILSFERLPIQAFPDVQNVFVQVVTQYPGQAPEEVEKLISLPIEKEMNGLPRMINMRSVSIFGLSVITLTFDDDAEDYFSRQLVLERLKGVSLPADVKPMLGPLTTGIGEIYRYRIEAPGVPLVEQRALQDWLIERTLRSVHGVADVVAFGGGVKQYQVQVDANKLRNYNLTLPDVHRAIAANNANTGGGYIDHGNEAMVVRGTGLLKSTNDISHTVIASREGVPVFVKNVADVVVGPQPRIGIVGFNERDDVVQGIVLLIKGSNAVEVLKGVKEKVEHLNSYGLPQGIRLIPIYDRTELIQHTVNTVERNMVEGAVLIFVVLIVFLRRLWASMVVIVVVPLSLLFAFILIDMKHVSANLISLGAIDFGIIVDSAVVLVEAIMVKVTLDMRQNASAAHMRQSMLTTTAEMARPILFSKAILIIAFIPIFTFQRVEEKIFSPMAFTLTFALLGSLIISLTLVPVLLSYLLGPRLTESHNPLVRGMEQRYATILQAVLRHPRKLFVGAGIALALSLASWPLIGTEFMPKLDEGNVWLTITLPTPVSLNKAKELERDIRTRLSEFREAKSILTQLGRPEDGTDPKGFNNLEVLIDLKPKETWRYSDKDELVRAMEQRLAVFPGLQFNFSQVIQDNVEEAISGVKGEIAIKVFGGDLKILQEKANQITSILRSIEGATDVAAEQQSGLAQLVVSIDREKIARFGINIADVEDVIAMAIGGKSATQMLEGERRFDVTVRLIGSARDSVGAIEDITVLSPGGSRIPLAELAEIKTNQGASRISRENNMRRIAIKCNLIGRDQGSFVAEAQQRIARQVHLQPGYHMIWSGQFENQERAMKRLYFIVPVSFTLIFVLLFWTFRSVRNASLIVLNVPFSLIGGLIALLLTGIHLSVSAAVGFIALFGIAVQNGVILLSQINALRREGIPIDQAILQGSVSRLRPVVMTALMAMLGLLPAALSTSVGSETVKPFAVVIIGGLISATLLTLTMLPALYRNFEEWHKAKVIP</sequence>
<dbReference type="STRING" id="1233.SAMN05216387_1076"/>
<feature type="transmembrane region" description="Helical" evidence="8">
    <location>
        <begin position="990"/>
        <end position="1013"/>
    </location>
</feature>
<evidence type="ECO:0000313" key="10">
    <source>
        <dbReference type="Proteomes" id="UP000198620"/>
    </source>
</evidence>
<name>A0A1H7NH27_9PROT</name>
<dbReference type="GO" id="GO:0005886">
    <property type="term" value="C:plasma membrane"/>
    <property type="evidence" value="ECO:0007669"/>
    <property type="project" value="UniProtKB-SubCell"/>
</dbReference>
<feature type="transmembrane region" description="Helical" evidence="8">
    <location>
        <begin position="435"/>
        <end position="457"/>
    </location>
</feature>
<dbReference type="OrthoDB" id="9176633at2"/>
<evidence type="ECO:0000256" key="6">
    <source>
        <dbReference type="ARBA" id="ARBA00022989"/>
    </source>
</evidence>
<proteinExistence type="inferred from homology"/>
<dbReference type="InterPro" id="IPR027463">
    <property type="entry name" value="AcrB_DN_DC_subdom"/>
</dbReference>
<dbReference type="Pfam" id="PF00873">
    <property type="entry name" value="ACR_tran"/>
    <property type="match status" value="1"/>
</dbReference>
<dbReference type="GO" id="GO:0042910">
    <property type="term" value="F:xenobiotic transmembrane transporter activity"/>
    <property type="evidence" value="ECO:0007669"/>
    <property type="project" value="TreeGrafter"/>
</dbReference>
<dbReference type="PANTHER" id="PTHR32063:SF12">
    <property type="entry name" value="CATION EFFLUX SYSTEM PROTEIN"/>
    <property type="match status" value="1"/>
</dbReference>
<keyword evidence="6 8" id="KW-1133">Transmembrane helix</keyword>
<feature type="transmembrane region" description="Helical" evidence="8">
    <location>
        <begin position="528"/>
        <end position="546"/>
    </location>
</feature>
<dbReference type="Gene3D" id="3.30.70.1320">
    <property type="entry name" value="Multidrug efflux transporter AcrB pore domain like"/>
    <property type="match status" value="1"/>
</dbReference>
<comment type="subcellular location">
    <subcellularLocation>
        <location evidence="1">Cell membrane</location>
        <topology evidence="1">Multi-pass membrane protein</topology>
    </subcellularLocation>
</comment>
<feature type="transmembrane region" description="Helical" evidence="8">
    <location>
        <begin position="389"/>
        <end position="414"/>
    </location>
</feature>
<dbReference type="NCBIfam" id="TIGR00914">
    <property type="entry name" value="2A0601"/>
    <property type="match status" value="1"/>
</dbReference>
<dbReference type="Gene3D" id="1.20.1640.10">
    <property type="entry name" value="Multidrug efflux transporter AcrB transmembrane domain"/>
    <property type="match status" value="2"/>
</dbReference>
<keyword evidence="10" id="KW-1185">Reference proteome</keyword>
<evidence type="ECO:0000256" key="5">
    <source>
        <dbReference type="ARBA" id="ARBA00022692"/>
    </source>
</evidence>
<dbReference type="SUPFAM" id="SSF82693">
    <property type="entry name" value="Multidrug efflux transporter AcrB pore domain, PN1, PN2, PC1 and PC2 subdomains"/>
    <property type="match status" value="2"/>
</dbReference>
<dbReference type="PRINTS" id="PR00702">
    <property type="entry name" value="ACRIFLAVINRP"/>
</dbReference>
<dbReference type="InterPro" id="IPR004763">
    <property type="entry name" value="CusA-like"/>
</dbReference>
<feature type="transmembrane region" description="Helical" evidence="8">
    <location>
        <begin position="469"/>
        <end position="495"/>
    </location>
</feature>
<feature type="transmembrane region" description="Helical" evidence="8">
    <location>
        <begin position="915"/>
        <end position="940"/>
    </location>
</feature>
<dbReference type="Gene3D" id="3.30.70.1430">
    <property type="entry name" value="Multidrug efflux transporter AcrB pore domain"/>
    <property type="match status" value="2"/>
</dbReference>
<dbReference type="PANTHER" id="PTHR32063">
    <property type="match status" value="1"/>
</dbReference>
<dbReference type="SUPFAM" id="SSF82866">
    <property type="entry name" value="Multidrug efflux transporter AcrB transmembrane domain"/>
    <property type="match status" value="2"/>
</dbReference>
<evidence type="ECO:0000256" key="2">
    <source>
        <dbReference type="ARBA" id="ARBA00010942"/>
    </source>
</evidence>
<evidence type="ECO:0000256" key="3">
    <source>
        <dbReference type="ARBA" id="ARBA00022448"/>
    </source>
</evidence>
<dbReference type="GO" id="GO:0008324">
    <property type="term" value="F:monoatomic cation transmembrane transporter activity"/>
    <property type="evidence" value="ECO:0007669"/>
    <property type="project" value="InterPro"/>
</dbReference>
<dbReference type="Gene3D" id="3.30.70.1440">
    <property type="entry name" value="Multidrug efflux transporter AcrB pore domain"/>
    <property type="match status" value="1"/>
</dbReference>
<evidence type="ECO:0000256" key="8">
    <source>
        <dbReference type="SAM" id="Phobius"/>
    </source>
</evidence>
<evidence type="ECO:0000256" key="7">
    <source>
        <dbReference type="ARBA" id="ARBA00023136"/>
    </source>
</evidence>
<gene>
    <name evidence="9" type="ORF">SAMN05216387_1076</name>
</gene>
<dbReference type="AlphaFoldDB" id="A0A1H7NH27"/>
<dbReference type="Gene3D" id="3.30.2090.10">
    <property type="entry name" value="Multidrug efflux transporter AcrB TolC docking domain, DN and DC subdomains"/>
    <property type="match status" value="2"/>
</dbReference>
<feature type="transmembrane region" description="Helical" evidence="8">
    <location>
        <begin position="961"/>
        <end position="978"/>
    </location>
</feature>
<dbReference type="RefSeq" id="WP_090828806.1">
    <property type="nucleotide sequence ID" value="NZ_FOBH01000007.1"/>
</dbReference>
<keyword evidence="3" id="KW-0813">Transport</keyword>
<evidence type="ECO:0000256" key="4">
    <source>
        <dbReference type="ARBA" id="ARBA00022475"/>
    </source>
</evidence>
<evidence type="ECO:0000256" key="1">
    <source>
        <dbReference type="ARBA" id="ARBA00004651"/>
    </source>
</evidence>
<feature type="transmembrane region" description="Helical" evidence="8">
    <location>
        <begin position="360"/>
        <end position="377"/>
    </location>
</feature>
<feature type="transmembrane region" description="Helical" evidence="8">
    <location>
        <begin position="887"/>
        <end position="909"/>
    </location>
</feature>
<dbReference type="SUPFAM" id="SSF82714">
    <property type="entry name" value="Multidrug efflux transporter AcrB TolC docking domain, DN and DC subdomains"/>
    <property type="match status" value="2"/>
</dbReference>
<comment type="similarity">
    <text evidence="2">Belongs to the resistance-nodulation-cell division (RND) (TC 2.A.6) family.</text>
</comment>
<accession>A0A1H7NH27</accession>
<keyword evidence="5 8" id="KW-0812">Transmembrane</keyword>
<dbReference type="Proteomes" id="UP000198620">
    <property type="component" value="Unassembled WGS sequence"/>
</dbReference>
<dbReference type="EMBL" id="FOBH01000007">
    <property type="protein sequence ID" value="SEL22641.1"/>
    <property type="molecule type" value="Genomic_DNA"/>
</dbReference>
<organism evidence="9 10">
    <name type="scientific">Nitrosovibrio tenuis</name>
    <dbReference type="NCBI Taxonomy" id="1233"/>
    <lineage>
        <taxon>Bacteria</taxon>
        <taxon>Pseudomonadati</taxon>
        <taxon>Pseudomonadota</taxon>
        <taxon>Betaproteobacteria</taxon>
        <taxon>Nitrosomonadales</taxon>
        <taxon>Nitrosomonadaceae</taxon>
        <taxon>Nitrosovibrio</taxon>
    </lineage>
</organism>